<keyword evidence="3" id="KW-1185">Reference proteome</keyword>
<reference evidence="1 3" key="1">
    <citation type="submission" date="2008-03" db="EMBL/GenBank/DDBJ databases">
        <title>Annotation of Ixodes scapularis.</title>
        <authorList>
            <consortium name="Ixodes scapularis Genome Project Consortium"/>
            <person name="Caler E."/>
            <person name="Hannick L.I."/>
            <person name="Bidwell S."/>
            <person name="Joardar V."/>
            <person name="Thiagarajan M."/>
            <person name="Amedeo P."/>
            <person name="Galinsky K.J."/>
            <person name="Schobel S."/>
            <person name="Inman J."/>
            <person name="Hostetler J."/>
            <person name="Miller J."/>
            <person name="Hammond M."/>
            <person name="Megy K."/>
            <person name="Lawson D."/>
            <person name="Kodira C."/>
            <person name="Sutton G."/>
            <person name="Meyer J."/>
            <person name="Hill C.A."/>
            <person name="Birren B."/>
            <person name="Nene V."/>
            <person name="Collins F."/>
            <person name="Alarcon-Chaidez F."/>
            <person name="Wikel S."/>
            <person name="Strausberg R."/>
        </authorList>
    </citation>
    <scope>NUCLEOTIDE SEQUENCE [LARGE SCALE GENOMIC DNA]</scope>
    <source>
        <strain evidence="3">Wikel</strain>
        <strain evidence="1">Wikel colony</strain>
    </source>
</reference>
<organism>
    <name type="scientific">Ixodes scapularis</name>
    <name type="common">Black-legged tick</name>
    <name type="synonym">Deer tick</name>
    <dbReference type="NCBI Taxonomy" id="6945"/>
    <lineage>
        <taxon>Eukaryota</taxon>
        <taxon>Metazoa</taxon>
        <taxon>Ecdysozoa</taxon>
        <taxon>Arthropoda</taxon>
        <taxon>Chelicerata</taxon>
        <taxon>Arachnida</taxon>
        <taxon>Acari</taxon>
        <taxon>Parasitiformes</taxon>
        <taxon>Ixodida</taxon>
        <taxon>Ixodoidea</taxon>
        <taxon>Ixodidae</taxon>
        <taxon>Ixodinae</taxon>
        <taxon>Ixodes</taxon>
    </lineage>
</organism>
<dbReference type="EnsemblMetazoa" id="ISCW017598-RA">
    <property type="protein sequence ID" value="ISCW017598-PA"/>
    <property type="gene ID" value="ISCW017598"/>
</dbReference>
<dbReference type="EMBL" id="ABJB010036946">
    <property type="status" value="NOT_ANNOTATED_CDS"/>
    <property type="molecule type" value="Genomic_DNA"/>
</dbReference>
<name>B7PFS1_IXOSC</name>
<evidence type="ECO:0008006" key="4">
    <source>
        <dbReference type="Google" id="ProtNLM"/>
    </source>
</evidence>
<gene>
    <name evidence="1" type="ORF">IscW_ISCW017598</name>
</gene>
<evidence type="ECO:0000313" key="1">
    <source>
        <dbReference type="EMBL" id="EEC05443.1"/>
    </source>
</evidence>
<accession>B7PFS1</accession>
<dbReference type="Proteomes" id="UP000001555">
    <property type="component" value="Unassembled WGS sequence"/>
</dbReference>
<dbReference type="Gene3D" id="2.60.40.10">
    <property type="entry name" value="Immunoglobulins"/>
    <property type="match status" value="1"/>
</dbReference>
<reference evidence="2" key="2">
    <citation type="submission" date="2020-05" db="UniProtKB">
        <authorList>
            <consortium name="EnsemblMetazoa"/>
        </authorList>
    </citation>
    <scope>IDENTIFICATION</scope>
    <source>
        <strain evidence="2">wikel</strain>
    </source>
</reference>
<dbReference type="VEuPathDB" id="VectorBase:ISCI017598"/>
<dbReference type="VEuPathDB" id="VectorBase:ISCW017598"/>
<dbReference type="InterPro" id="IPR013783">
    <property type="entry name" value="Ig-like_fold"/>
</dbReference>
<dbReference type="AlphaFoldDB" id="B7PFS1"/>
<proteinExistence type="predicted"/>
<evidence type="ECO:0000313" key="3">
    <source>
        <dbReference type="Proteomes" id="UP000001555"/>
    </source>
</evidence>
<evidence type="ECO:0000313" key="2">
    <source>
        <dbReference type="EnsemblMetazoa" id="ISCW017598-PA"/>
    </source>
</evidence>
<sequence>MQYIESRRQSFRIENRYLMLPTGELIIREVKTADTFRGYRCQVHNILTGSSDMSATAGKVIITGDRSLSERLQRRKRVVLMMRSSAGIDRPFGTHR</sequence>
<dbReference type="EMBL" id="DS704057">
    <property type="protein sequence ID" value="EEC05443.1"/>
    <property type="molecule type" value="Genomic_DNA"/>
</dbReference>
<dbReference type="PaxDb" id="6945-B7PFS1"/>
<dbReference type="InParanoid" id="B7PFS1"/>
<protein>
    <recommendedName>
        <fullName evidence="4">Immunoglobulin I-set domain-containing protein</fullName>
    </recommendedName>
</protein>
<dbReference type="HOGENOM" id="CLU_2362035_0_0_1"/>